<feature type="transmembrane region" description="Helical" evidence="1">
    <location>
        <begin position="147"/>
        <end position="167"/>
    </location>
</feature>
<feature type="transmembrane region" description="Helical" evidence="1">
    <location>
        <begin position="26"/>
        <end position="48"/>
    </location>
</feature>
<reference evidence="2 3" key="1">
    <citation type="submission" date="2020-04" db="EMBL/GenBank/DDBJ databases">
        <title>Molecular characterization of pseudomonads from Agaricus bisporus reveal novel blotch 2 pathogens in Western Europe.</title>
        <authorList>
            <person name="Taparia T."/>
            <person name="Krijger M."/>
            <person name="Haynes E."/>
            <person name="Elpinstone J.G."/>
            <person name="Noble R."/>
            <person name="Van Der Wolf J."/>
        </authorList>
    </citation>
    <scope>NUCLEOTIDE SEQUENCE [LARGE SCALE GENOMIC DNA]</scope>
    <source>
        <strain evidence="2 3">H7001</strain>
    </source>
</reference>
<gene>
    <name evidence="2" type="ORF">HX882_25175</name>
</gene>
<name>A0A7Y7XGG6_9PSED</name>
<evidence type="ECO:0000313" key="2">
    <source>
        <dbReference type="EMBL" id="NWB99190.1"/>
    </source>
</evidence>
<keyword evidence="1" id="KW-1133">Transmembrane helix</keyword>
<feature type="transmembrane region" description="Helical" evidence="1">
    <location>
        <begin position="179"/>
        <end position="200"/>
    </location>
</feature>
<accession>A0A7Y7XGG6</accession>
<feature type="transmembrane region" description="Helical" evidence="1">
    <location>
        <begin position="212"/>
        <end position="236"/>
    </location>
</feature>
<feature type="transmembrane region" description="Helical" evidence="1">
    <location>
        <begin position="83"/>
        <end position="100"/>
    </location>
</feature>
<feature type="transmembrane region" description="Helical" evidence="1">
    <location>
        <begin position="60"/>
        <end position="77"/>
    </location>
</feature>
<keyword evidence="1" id="KW-0812">Transmembrane</keyword>
<dbReference type="EMBL" id="JACAQB010000022">
    <property type="protein sequence ID" value="NWB99190.1"/>
    <property type="molecule type" value="Genomic_DNA"/>
</dbReference>
<comment type="caution">
    <text evidence="2">The sequence shown here is derived from an EMBL/GenBank/DDBJ whole genome shotgun (WGS) entry which is preliminary data.</text>
</comment>
<proteinExistence type="predicted"/>
<dbReference type="AlphaFoldDB" id="A0A7Y7XGG6"/>
<feature type="transmembrane region" description="Helical" evidence="1">
    <location>
        <begin position="121"/>
        <end position="141"/>
    </location>
</feature>
<dbReference type="RefSeq" id="WP_177104908.1">
    <property type="nucleotide sequence ID" value="NZ_JACAQB010000022.1"/>
</dbReference>
<evidence type="ECO:0000256" key="1">
    <source>
        <dbReference type="SAM" id="Phobius"/>
    </source>
</evidence>
<evidence type="ECO:0000313" key="3">
    <source>
        <dbReference type="Proteomes" id="UP000539985"/>
    </source>
</evidence>
<dbReference type="Proteomes" id="UP000539985">
    <property type="component" value="Unassembled WGS sequence"/>
</dbReference>
<organism evidence="2 3">
    <name type="scientific">Pseudomonas gingeri</name>
    <dbReference type="NCBI Taxonomy" id="117681"/>
    <lineage>
        <taxon>Bacteria</taxon>
        <taxon>Pseudomonadati</taxon>
        <taxon>Pseudomonadota</taxon>
        <taxon>Gammaproteobacteria</taxon>
        <taxon>Pseudomonadales</taxon>
        <taxon>Pseudomonadaceae</taxon>
        <taxon>Pseudomonas</taxon>
    </lineage>
</organism>
<sequence length="246" mass="26461">MFAVPLCGGIVYAVVKGMLIGWTGPALFSGFLFGSVIAIVLGIPLLLLGDRRFDEFRARHVVSGLIQSLTACLLVGATSWHLWVMSVLGGLILGVLYGVVVRWVERLPKKMGTPLRTRWGAIIAVPLSGGLTLGAAATWYLASGRAFILFFLIGGLLGVLVGWPVLWGVERFLRTDLRYIIAGMLSGLLIWLVPAASSFLAYPAASPTGVPIWPVIVFVFIGLLSGSLCLLFNWLAERSGYTKGKD</sequence>
<protein>
    <submittedName>
        <fullName evidence="2">Uncharacterized protein</fullName>
    </submittedName>
</protein>
<keyword evidence="1" id="KW-0472">Membrane</keyword>